<name>A0A397JY99_9GLOM</name>
<dbReference type="Proteomes" id="UP000266861">
    <property type="component" value="Unassembled WGS sequence"/>
</dbReference>
<proteinExistence type="predicted"/>
<organism evidence="1 2">
    <name type="scientific">Diversispora epigaea</name>
    <dbReference type="NCBI Taxonomy" id="1348612"/>
    <lineage>
        <taxon>Eukaryota</taxon>
        <taxon>Fungi</taxon>
        <taxon>Fungi incertae sedis</taxon>
        <taxon>Mucoromycota</taxon>
        <taxon>Glomeromycotina</taxon>
        <taxon>Glomeromycetes</taxon>
        <taxon>Diversisporales</taxon>
        <taxon>Diversisporaceae</taxon>
        <taxon>Diversispora</taxon>
    </lineage>
</organism>
<evidence type="ECO:0000313" key="1">
    <source>
        <dbReference type="EMBL" id="RHZ89430.1"/>
    </source>
</evidence>
<reference evidence="1 2" key="1">
    <citation type="submission" date="2018-08" db="EMBL/GenBank/DDBJ databases">
        <title>Genome and evolution of the arbuscular mycorrhizal fungus Diversispora epigaea (formerly Glomus versiforme) and its bacterial endosymbionts.</title>
        <authorList>
            <person name="Sun X."/>
            <person name="Fei Z."/>
            <person name="Harrison M."/>
        </authorList>
    </citation>
    <scope>NUCLEOTIDE SEQUENCE [LARGE SCALE GENOMIC DNA]</scope>
    <source>
        <strain evidence="1 2">IT104</strain>
    </source>
</reference>
<protein>
    <submittedName>
        <fullName evidence="1">Uncharacterized protein</fullName>
    </submittedName>
</protein>
<dbReference type="AlphaFoldDB" id="A0A397JY99"/>
<evidence type="ECO:0000313" key="2">
    <source>
        <dbReference type="Proteomes" id="UP000266861"/>
    </source>
</evidence>
<dbReference type="OrthoDB" id="2387822at2759"/>
<comment type="caution">
    <text evidence="1">The sequence shown here is derived from an EMBL/GenBank/DDBJ whole genome shotgun (WGS) entry which is preliminary data.</text>
</comment>
<gene>
    <name evidence="1" type="ORF">Glove_14g62</name>
</gene>
<sequence>MIVENNMGHGTPLAFAHWIPLIKRNILIVISSKSDISMTSLSNKENNWTIRLGVSAVKQNIPCNDLNCNHSWHYENFPNNKGFKRIRDCNNQIWNPYVMIDKHRPSKLGVEGLVRGTILCWFHIMQTFGNNLKEWNIPQPFRYPIALGFKLIARCRTEETAFEMASHYKNFINILPLTKEQKISISNDLTNNWMCNEWRLQFIDAGRLPDASNSNPMTTNNYTERMNRTIESRLSGKQTVVTFIERLYGLKLLRENLNERGTGQITYETGLVTLLMHNLLNKRLNQGRLYFLLGLVEQSNDLNYYYIKKYHQSEIIIDYNEEPIELEKDNIDYLKPMIEQLAKNCNVELRDGYYITNIVTGECPLCLDYIWNGPFHDVCKHCYAARIFSKAQVNDSNVTEETKKNFVNYFKNKERIVPPNQKNNIIYLGSIDEAYEEIICLFNIEGTKIFYPSTKQSNVCTDPFRPIELSQRQSINTGSFAKPRKPSRILRSIPQNISSTRKRKIKTNSKQIEYSSENYYEETINSDPKKSKINSIATASQQSIIKTNAIDLQINNESTKLTQELEPTTITSNPQFTTPQYETNDLEFAQKLHAARQYVLDIMKKH</sequence>
<dbReference type="EMBL" id="PQFF01000012">
    <property type="protein sequence ID" value="RHZ89430.1"/>
    <property type="molecule type" value="Genomic_DNA"/>
</dbReference>
<accession>A0A397JY99</accession>
<keyword evidence="2" id="KW-1185">Reference proteome</keyword>